<dbReference type="SMART" id="SM00043">
    <property type="entry name" value="CY"/>
    <property type="match status" value="1"/>
</dbReference>
<dbReference type="InterPro" id="IPR046350">
    <property type="entry name" value="Cystatin_sf"/>
</dbReference>
<keyword evidence="1 3" id="KW-0646">Protease inhibitor</keyword>
<dbReference type="Pfam" id="PF16845">
    <property type="entry name" value="SQAPI"/>
    <property type="match status" value="1"/>
</dbReference>
<keyword evidence="6" id="KW-1185">Reference proteome</keyword>
<dbReference type="Gene3D" id="3.10.450.10">
    <property type="match status" value="1"/>
</dbReference>
<evidence type="ECO:0000313" key="7">
    <source>
        <dbReference type="RefSeq" id="XP_015873288.3"/>
    </source>
</evidence>
<evidence type="ECO:0000256" key="1">
    <source>
        <dbReference type="ARBA" id="ARBA00022690"/>
    </source>
</evidence>
<dbReference type="PANTHER" id="PTHR11413">
    <property type="entry name" value="CYSTATIN FAMILY MEMBER"/>
    <property type="match status" value="1"/>
</dbReference>
<dbReference type="KEGG" id="zju:107410376"/>
<accession>A0A6P3Z7Q3</accession>
<evidence type="ECO:0000256" key="2">
    <source>
        <dbReference type="ARBA" id="ARBA00022704"/>
    </source>
</evidence>
<name>A0A6P3Z7Q3_ZIZJJ</name>
<feature type="region of interest" description="Disordered" evidence="4">
    <location>
        <begin position="1"/>
        <end position="99"/>
    </location>
</feature>
<dbReference type="InParanoid" id="A0A6P3Z7Q3"/>
<dbReference type="GO" id="GO:0004869">
    <property type="term" value="F:cysteine-type endopeptidase inhibitor activity"/>
    <property type="evidence" value="ECO:0007669"/>
    <property type="project" value="UniProtKB-KW"/>
</dbReference>
<dbReference type="InterPro" id="IPR000010">
    <property type="entry name" value="Cystatin_dom"/>
</dbReference>
<dbReference type="CDD" id="cd00042">
    <property type="entry name" value="CY"/>
    <property type="match status" value="1"/>
</dbReference>
<dbReference type="PANTHER" id="PTHR11413:SF110">
    <property type="entry name" value="CYSTEINE PROTEINASE INHIBITOR 6"/>
    <property type="match status" value="1"/>
</dbReference>
<evidence type="ECO:0000256" key="4">
    <source>
        <dbReference type="SAM" id="MobiDB-lite"/>
    </source>
</evidence>
<dbReference type="AlphaFoldDB" id="A0A6P3Z7Q3"/>
<keyword evidence="2 3" id="KW-0789">Thiol protease inhibitor</keyword>
<protein>
    <recommendedName>
        <fullName evidence="3">Cysteine proteinase inhibitor</fullName>
    </recommendedName>
</protein>
<feature type="compositionally biased region" description="Low complexity" evidence="4">
    <location>
        <begin position="37"/>
        <end position="50"/>
    </location>
</feature>
<feature type="compositionally biased region" description="Low complexity" evidence="4">
    <location>
        <begin position="19"/>
        <end position="28"/>
    </location>
</feature>
<comment type="similarity">
    <text evidence="3">Belongs to the cystatin family. Phytocystatin subfamily.</text>
</comment>
<reference evidence="7" key="1">
    <citation type="submission" date="2025-08" db="UniProtKB">
        <authorList>
            <consortium name="RefSeq"/>
        </authorList>
    </citation>
    <scope>IDENTIFICATION</scope>
    <source>
        <tissue evidence="7">Seedling</tissue>
    </source>
</reference>
<evidence type="ECO:0000256" key="3">
    <source>
        <dbReference type="RuleBase" id="RU362130"/>
    </source>
</evidence>
<sequence>MADREDDDRDREFPKKLADSSSSSNGGVVDDDSKYANPQPSMNSSPSPQQAKVPRKNKKTPAEKELSLRKYFDTVGPSEGFDSVVDSDSDSDMLGDIRPDSMDDEEVIEAAKFAVNEHNKTLEKQNHLIFERVMKVNTQVVVGFMLYMTLEVKERQGNENEERSFYEAKVYLGINRHIALEFLRPAIHFKG</sequence>
<dbReference type="InterPro" id="IPR027214">
    <property type="entry name" value="Cystatin"/>
</dbReference>
<evidence type="ECO:0000259" key="5">
    <source>
        <dbReference type="SMART" id="SM00043"/>
    </source>
</evidence>
<dbReference type="Proteomes" id="UP001652623">
    <property type="component" value="Chromosome 10"/>
</dbReference>
<evidence type="ECO:0000313" key="6">
    <source>
        <dbReference type="Proteomes" id="UP001652623"/>
    </source>
</evidence>
<feature type="compositionally biased region" description="Basic and acidic residues" evidence="4">
    <location>
        <begin position="60"/>
        <end position="72"/>
    </location>
</feature>
<gene>
    <name evidence="7" type="primary">LOC107410376</name>
</gene>
<dbReference type="GeneID" id="107410376"/>
<feature type="domain" description="Cystatin" evidence="5">
    <location>
        <begin position="92"/>
        <end position="186"/>
    </location>
</feature>
<organism evidence="6 7">
    <name type="scientific">Ziziphus jujuba</name>
    <name type="common">Chinese jujube</name>
    <name type="synonym">Ziziphus sativa</name>
    <dbReference type="NCBI Taxonomy" id="326968"/>
    <lineage>
        <taxon>Eukaryota</taxon>
        <taxon>Viridiplantae</taxon>
        <taxon>Streptophyta</taxon>
        <taxon>Embryophyta</taxon>
        <taxon>Tracheophyta</taxon>
        <taxon>Spermatophyta</taxon>
        <taxon>Magnoliopsida</taxon>
        <taxon>eudicotyledons</taxon>
        <taxon>Gunneridae</taxon>
        <taxon>Pentapetalae</taxon>
        <taxon>rosids</taxon>
        <taxon>fabids</taxon>
        <taxon>Rosales</taxon>
        <taxon>Rhamnaceae</taxon>
        <taxon>Paliureae</taxon>
        <taxon>Ziziphus</taxon>
    </lineage>
</organism>
<dbReference type="SUPFAM" id="SSF54403">
    <property type="entry name" value="Cystatin/monellin"/>
    <property type="match status" value="1"/>
</dbReference>
<proteinExistence type="inferred from homology"/>
<dbReference type="RefSeq" id="XP_015873288.3">
    <property type="nucleotide sequence ID" value="XM_016017802.4"/>
</dbReference>